<dbReference type="EMBL" id="VKHT01000515">
    <property type="protein sequence ID" value="MBB0245514.1"/>
    <property type="molecule type" value="Genomic_DNA"/>
</dbReference>
<proteinExistence type="predicted"/>
<sequence>MRVVGGILRPLTAARPCGGAPGSSPRPPGVLRSLGLVAVAALTVSCGGSGHGASGSGEEASGEWPLVAAPEPPSAPQPANALVSAANEAMAAAGFRARGAAAGFDGGEQEMLVAAEGTVHITVTAPELAEPGQMFCRDGVMYTSVSLHVARLRQAGDSVTVPAELADHFIGSQVGGDCRVLWEIPAGATPDPRYDRADASPPTRAFVVSDEQGEPLEIHHVVAEGEPLLLRVERPVDTASGPAGDTEFLDHGEAGSPPLPADSAVVSAEEFRSLLEGMSTTRP</sequence>
<evidence type="ECO:0000313" key="3">
    <source>
        <dbReference type="Proteomes" id="UP000538929"/>
    </source>
</evidence>
<dbReference type="AlphaFoldDB" id="A0A7W3Y296"/>
<reference evidence="3" key="1">
    <citation type="submission" date="2019-10" db="EMBL/GenBank/DDBJ databases">
        <title>Streptomyces sp. nov., a novel actinobacterium isolated from alkaline environment.</title>
        <authorList>
            <person name="Golinska P."/>
        </authorList>
    </citation>
    <scope>NUCLEOTIDE SEQUENCE [LARGE SCALE GENOMIC DNA]</scope>
    <source>
        <strain evidence="3">DSM 42118</strain>
    </source>
</reference>
<accession>A0A7W3Y296</accession>
<dbReference type="Proteomes" id="UP000538929">
    <property type="component" value="Unassembled WGS sequence"/>
</dbReference>
<feature type="region of interest" description="Disordered" evidence="1">
    <location>
        <begin position="50"/>
        <end position="79"/>
    </location>
</feature>
<comment type="caution">
    <text evidence="2">The sequence shown here is derived from an EMBL/GenBank/DDBJ whole genome shotgun (WGS) entry which is preliminary data.</text>
</comment>
<name>A0A7W3Y296_9ACTN</name>
<evidence type="ECO:0008006" key="4">
    <source>
        <dbReference type="Google" id="ProtNLM"/>
    </source>
</evidence>
<feature type="region of interest" description="Disordered" evidence="1">
    <location>
        <begin position="237"/>
        <end position="261"/>
    </location>
</feature>
<evidence type="ECO:0000313" key="2">
    <source>
        <dbReference type="EMBL" id="MBB0245514.1"/>
    </source>
</evidence>
<dbReference type="RefSeq" id="WP_182606986.1">
    <property type="nucleotide sequence ID" value="NZ_VKHT01000515.1"/>
</dbReference>
<organism evidence="2 3">
    <name type="scientific">Streptomyces alkaliphilus</name>
    <dbReference type="NCBI Taxonomy" id="1472722"/>
    <lineage>
        <taxon>Bacteria</taxon>
        <taxon>Bacillati</taxon>
        <taxon>Actinomycetota</taxon>
        <taxon>Actinomycetes</taxon>
        <taxon>Kitasatosporales</taxon>
        <taxon>Streptomycetaceae</taxon>
        <taxon>Streptomyces</taxon>
    </lineage>
</organism>
<keyword evidence="3" id="KW-1185">Reference proteome</keyword>
<gene>
    <name evidence="2" type="ORF">FNQ90_15735</name>
</gene>
<evidence type="ECO:0000256" key="1">
    <source>
        <dbReference type="SAM" id="MobiDB-lite"/>
    </source>
</evidence>
<protein>
    <recommendedName>
        <fullName evidence="4">Lipoprotein</fullName>
    </recommendedName>
</protein>